<protein>
    <submittedName>
        <fullName evidence="1">Uncharacterized protein</fullName>
    </submittedName>
</protein>
<feature type="non-terminal residue" evidence="1">
    <location>
        <position position="1"/>
    </location>
</feature>
<accession>A0A8S0RDV9</accession>
<name>A0A8S0RDV9_OLEEU</name>
<proteinExistence type="predicted"/>
<dbReference type="Gramene" id="OE9A110671T1">
    <property type="protein sequence ID" value="OE9A110671C1"/>
    <property type="gene ID" value="OE9A110671"/>
</dbReference>
<gene>
    <name evidence="1" type="ORF">OLEA9_A110671</name>
</gene>
<organism evidence="1 2">
    <name type="scientific">Olea europaea subsp. europaea</name>
    <dbReference type="NCBI Taxonomy" id="158383"/>
    <lineage>
        <taxon>Eukaryota</taxon>
        <taxon>Viridiplantae</taxon>
        <taxon>Streptophyta</taxon>
        <taxon>Embryophyta</taxon>
        <taxon>Tracheophyta</taxon>
        <taxon>Spermatophyta</taxon>
        <taxon>Magnoliopsida</taxon>
        <taxon>eudicotyledons</taxon>
        <taxon>Gunneridae</taxon>
        <taxon>Pentapetalae</taxon>
        <taxon>asterids</taxon>
        <taxon>lamiids</taxon>
        <taxon>Lamiales</taxon>
        <taxon>Oleaceae</taxon>
        <taxon>Oleeae</taxon>
        <taxon>Olea</taxon>
    </lineage>
</organism>
<evidence type="ECO:0000313" key="1">
    <source>
        <dbReference type="EMBL" id="CAA2976935.1"/>
    </source>
</evidence>
<dbReference type="AlphaFoldDB" id="A0A8S0RDV9"/>
<dbReference type="EMBL" id="CACTIH010002650">
    <property type="protein sequence ID" value="CAA2976935.1"/>
    <property type="molecule type" value="Genomic_DNA"/>
</dbReference>
<feature type="non-terminal residue" evidence="1">
    <location>
        <position position="225"/>
    </location>
</feature>
<sequence>VIRDFNNALCEVDPSVSEGKKNDGAYVENDASIEQTNAQGRKLTTFHFTDDDDDYKDIETTAHVDTNERYVRDEVVRDEVNPSFKRKKRELDNKKHMIGDINFRRMYSGGIQQGCKKEVNKILGSNDSSDSLRESKFPDSSLCGNTSYYDMGSEKKFAVFTESFPEGSILDPREFSTTPKSCEHITWGVKTFDPEAYDLDKILVKTKEPFHINYFDEEIEREEEL</sequence>
<dbReference type="Proteomes" id="UP000594638">
    <property type="component" value="Unassembled WGS sequence"/>
</dbReference>
<keyword evidence="2" id="KW-1185">Reference proteome</keyword>
<reference evidence="1 2" key="1">
    <citation type="submission" date="2019-12" db="EMBL/GenBank/DDBJ databases">
        <authorList>
            <person name="Alioto T."/>
            <person name="Alioto T."/>
            <person name="Gomez Garrido J."/>
        </authorList>
    </citation>
    <scope>NUCLEOTIDE SEQUENCE [LARGE SCALE GENOMIC DNA]</scope>
</reference>
<evidence type="ECO:0000313" key="2">
    <source>
        <dbReference type="Proteomes" id="UP000594638"/>
    </source>
</evidence>
<comment type="caution">
    <text evidence="1">The sequence shown here is derived from an EMBL/GenBank/DDBJ whole genome shotgun (WGS) entry which is preliminary data.</text>
</comment>